<dbReference type="PANTHER" id="PTHR37038:SF14">
    <property type="entry name" value="TRANSCRIPTIONAL ACTIVATOR"/>
    <property type="match status" value="1"/>
</dbReference>
<dbReference type="Proteomes" id="UP000269226">
    <property type="component" value="Chromosome"/>
</dbReference>
<evidence type="ECO:0000313" key="3">
    <source>
        <dbReference type="Proteomes" id="UP000269226"/>
    </source>
</evidence>
<dbReference type="PROSITE" id="PS50943">
    <property type="entry name" value="HTH_CROC1"/>
    <property type="match status" value="1"/>
</dbReference>
<dbReference type="GeneID" id="57043524"/>
<organism evidence="2 3">
    <name type="scientific">Melissococcus plutonius</name>
    <dbReference type="NCBI Taxonomy" id="33970"/>
    <lineage>
        <taxon>Bacteria</taxon>
        <taxon>Bacillati</taxon>
        <taxon>Bacillota</taxon>
        <taxon>Bacilli</taxon>
        <taxon>Lactobacillales</taxon>
        <taxon>Enterococcaceae</taxon>
        <taxon>Melissococcus</taxon>
    </lineage>
</organism>
<name>A0A2Z5Y2K5_9ENTE</name>
<dbReference type="InterPro" id="IPR010982">
    <property type="entry name" value="Lambda_DNA-bd_dom_sf"/>
</dbReference>
<gene>
    <name evidence="2" type="ORF">DAT561_0973</name>
</gene>
<dbReference type="GO" id="GO:0003677">
    <property type="term" value="F:DNA binding"/>
    <property type="evidence" value="ECO:0007669"/>
    <property type="project" value="InterPro"/>
</dbReference>
<dbReference type="Gene3D" id="1.25.40.10">
    <property type="entry name" value="Tetratricopeptide repeat domain"/>
    <property type="match status" value="1"/>
</dbReference>
<dbReference type="SMART" id="SM00530">
    <property type="entry name" value="HTH_XRE"/>
    <property type="match status" value="1"/>
</dbReference>
<proteinExistence type="predicted"/>
<dbReference type="AlphaFoldDB" id="A0A2Z5Y2K5"/>
<protein>
    <submittedName>
        <fullName evidence="2">Transcriptional regulator, Cro/CI family</fullName>
    </submittedName>
</protein>
<dbReference type="PANTHER" id="PTHR37038">
    <property type="entry name" value="TRANSCRIPTIONAL REGULATOR-RELATED"/>
    <property type="match status" value="1"/>
</dbReference>
<accession>A0A2Z5Y2K5</accession>
<dbReference type="SUPFAM" id="SSF47413">
    <property type="entry name" value="lambda repressor-like DNA-binding domains"/>
    <property type="match status" value="1"/>
</dbReference>
<dbReference type="CDD" id="cd00093">
    <property type="entry name" value="HTH_XRE"/>
    <property type="match status" value="1"/>
</dbReference>
<evidence type="ECO:0000313" key="2">
    <source>
        <dbReference type="EMBL" id="BBC61085.1"/>
    </source>
</evidence>
<feature type="domain" description="HTH cro/C1-type" evidence="1">
    <location>
        <begin position="8"/>
        <end position="61"/>
    </location>
</feature>
<dbReference type="InterPro" id="IPR011990">
    <property type="entry name" value="TPR-like_helical_dom_sf"/>
</dbReference>
<evidence type="ECO:0000259" key="1">
    <source>
        <dbReference type="PROSITE" id="PS50943"/>
    </source>
</evidence>
<dbReference type="Pfam" id="PF01381">
    <property type="entry name" value="HTH_3"/>
    <property type="match status" value="1"/>
</dbReference>
<reference evidence="2 3" key="1">
    <citation type="submission" date="2018-01" db="EMBL/GenBank/DDBJ databases">
        <title>Whole genome sequence of Melissococcus plutonius DAT561.</title>
        <authorList>
            <person name="Okumura K."/>
            <person name="Takamatsu D."/>
            <person name="Okura M."/>
        </authorList>
    </citation>
    <scope>NUCLEOTIDE SEQUENCE [LARGE SCALE GENOMIC DNA]</scope>
    <source>
        <strain evidence="2 3">DAT561</strain>
    </source>
</reference>
<dbReference type="SUPFAM" id="SSF48452">
    <property type="entry name" value="TPR-like"/>
    <property type="match status" value="1"/>
</dbReference>
<dbReference type="InterPro" id="IPR001387">
    <property type="entry name" value="Cro/C1-type_HTH"/>
</dbReference>
<dbReference type="RefSeq" id="WP_015695005.1">
    <property type="nucleotide sequence ID" value="NZ_AP018492.1"/>
</dbReference>
<sequence length="279" mass="33551">MDSFGSIIKKIRKQQHLTQKMLSEDICSQGVLSRIENGEELPNIMVMQRLCQRLGVTMDQIMRSKSLDFYLVPQVFEQIAIFFRHKCYQQLINYMEESELVHYIYLDTDWQWYYYYLGNCEYFLTNNYVQAIDYLKKSLSYTYHVHKIHVSDAELQVISCLGNIYSHSGNQELAKHYFDLSIQYFNKWPNERIDTDLTLIFYHYATFLVRNNQDYEQANRYIDQGIDWALKKSSYYFLGELLLLKSKVMQEFQLEEQTHYYQTLAEQICHMETLMSQPL</sequence>
<dbReference type="InterPro" id="IPR053163">
    <property type="entry name" value="HTH-type_regulator_Rgg"/>
</dbReference>
<dbReference type="EMBL" id="AP018492">
    <property type="protein sequence ID" value="BBC61085.1"/>
    <property type="molecule type" value="Genomic_DNA"/>
</dbReference>